<feature type="transmembrane region" description="Helical" evidence="7">
    <location>
        <begin position="248"/>
        <end position="265"/>
    </location>
</feature>
<evidence type="ECO:0000313" key="10">
    <source>
        <dbReference type="Proteomes" id="UP000315753"/>
    </source>
</evidence>
<feature type="transmembrane region" description="Helical" evidence="7">
    <location>
        <begin position="52"/>
        <end position="69"/>
    </location>
</feature>
<comment type="caution">
    <text evidence="9">The sequence shown here is derived from an EMBL/GenBank/DDBJ whole genome shotgun (WGS) entry which is preliminary data.</text>
</comment>
<evidence type="ECO:0000256" key="2">
    <source>
        <dbReference type="ARBA" id="ARBA00022448"/>
    </source>
</evidence>
<keyword evidence="4 7" id="KW-0812">Transmembrane</keyword>
<dbReference type="RefSeq" id="WP_141602449.1">
    <property type="nucleotide sequence ID" value="NZ_JARMSB010000021.1"/>
</dbReference>
<dbReference type="Pfam" id="PF07690">
    <property type="entry name" value="MFS_1"/>
    <property type="match status" value="1"/>
</dbReference>
<feature type="transmembrane region" description="Helical" evidence="7">
    <location>
        <begin position="81"/>
        <end position="100"/>
    </location>
</feature>
<feature type="transmembrane region" description="Helical" evidence="7">
    <location>
        <begin position="281"/>
        <end position="300"/>
    </location>
</feature>
<feature type="transmembrane region" description="Helical" evidence="7">
    <location>
        <begin position="350"/>
        <end position="371"/>
    </location>
</feature>
<dbReference type="OrthoDB" id="244640at2"/>
<feature type="transmembrane region" description="Helical" evidence="7">
    <location>
        <begin position="415"/>
        <end position="436"/>
    </location>
</feature>
<gene>
    <name evidence="9" type="ORF">FKZ59_09120</name>
</gene>
<dbReference type="InterPro" id="IPR011701">
    <property type="entry name" value="MFS"/>
</dbReference>
<feature type="transmembrane region" description="Helical" evidence="7">
    <location>
        <begin position="312"/>
        <end position="338"/>
    </location>
</feature>
<sequence length="486" mass="53103">MFTKDYELPYKRVWGMLFLGWVFAYFDRTITGPVVSWMIANDVAFLAESSNPYALGGLLGSLFFAGYMLTQFPGGYFGDRYGHRNMVILSILWAGITTLLTGLFEGLLVFVALRVLTGLGEGAFYSNDRSLIAQVTPPKKIGLGMGIVMGGLSVGLTLGLAGTVYLIEWAVPYMGNNAWKSPFIILGALTILFGLGMFKAIPKNSDAKSKPGGFIQSVKGLGSYSSIFLVIIMIVYIITDFLGLSEGIMAAIFTFFSVLFVFYIYRSKKEVRPVLKNRNLFLLYLSAIPIMWHLWFYSFWSISIVQEFGGGTLLAAALVASFNAIAGLIGFPLGGLISDKVSHRENGRRNILFILTVFFALSVFLFAFYLMSGASNLIAMSIILFFSGILFFAVQSIQHAFVSDLAPAEHRGSAFGLWNLIAEFGALLSPVVSGVLRDTTNSWSAPLLLDGLLVAASCVCIILIGKTVQNQENIDEQATEEIGMTS</sequence>
<dbReference type="GO" id="GO:0022857">
    <property type="term" value="F:transmembrane transporter activity"/>
    <property type="evidence" value="ECO:0007669"/>
    <property type="project" value="InterPro"/>
</dbReference>
<evidence type="ECO:0000313" key="9">
    <source>
        <dbReference type="EMBL" id="TQE90656.1"/>
    </source>
</evidence>
<dbReference type="AlphaFoldDB" id="A0A540V1P5"/>
<keyword evidence="3" id="KW-1003">Cell membrane</keyword>
<evidence type="ECO:0000256" key="4">
    <source>
        <dbReference type="ARBA" id="ARBA00022692"/>
    </source>
</evidence>
<evidence type="ECO:0000256" key="1">
    <source>
        <dbReference type="ARBA" id="ARBA00004651"/>
    </source>
</evidence>
<dbReference type="PANTHER" id="PTHR43124">
    <property type="entry name" value="PURINE EFFLUX PUMP PBUE"/>
    <property type="match status" value="1"/>
</dbReference>
<evidence type="ECO:0000256" key="5">
    <source>
        <dbReference type="ARBA" id="ARBA00022989"/>
    </source>
</evidence>
<dbReference type="InterPro" id="IPR036259">
    <property type="entry name" value="MFS_trans_sf"/>
</dbReference>
<evidence type="ECO:0000256" key="6">
    <source>
        <dbReference type="ARBA" id="ARBA00023136"/>
    </source>
</evidence>
<keyword evidence="10" id="KW-1185">Reference proteome</keyword>
<proteinExistence type="predicted"/>
<protein>
    <submittedName>
        <fullName evidence="9">MFS transporter</fullName>
    </submittedName>
</protein>
<organism evidence="9 10">
    <name type="scientific">Ureibacillus terrenus</name>
    <dbReference type="NCBI Taxonomy" id="118246"/>
    <lineage>
        <taxon>Bacteria</taxon>
        <taxon>Bacillati</taxon>
        <taxon>Bacillota</taxon>
        <taxon>Bacilli</taxon>
        <taxon>Bacillales</taxon>
        <taxon>Caryophanaceae</taxon>
        <taxon>Ureibacillus</taxon>
    </lineage>
</organism>
<dbReference type="GO" id="GO:0005886">
    <property type="term" value="C:plasma membrane"/>
    <property type="evidence" value="ECO:0007669"/>
    <property type="project" value="UniProtKB-SubCell"/>
</dbReference>
<keyword evidence="2" id="KW-0813">Transport</keyword>
<feature type="transmembrane region" description="Helical" evidence="7">
    <location>
        <begin position="146"/>
        <end position="167"/>
    </location>
</feature>
<dbReference type="EMBL" id="VIGD01000010">
    <property type="protein sequence ID" value="TQE90656.1"/>
    <property type="molecule type" value="Genomic_DNA"/>
</dbReference>
<keyword evidence="5 7" id="KW-1133">Transmembrane helix</keyword>
<feature type="transmembrane region" description="Helical" evidence="7">
    <location>
        <begin position="12"/>
        <end position="40"/>
    </location>
</feature>
<reference evidence="9 10" key="1">
    <citation type="submission" date="2019-06" db="EMBL/GenBank/DDBJ databases">
        <title>Genome sequence of Ureibacillus terrenus.</title>
        <authorList>
            <person name="Maclea K.S."/>
            <person name="Simoes M."/>
        </authorList>
    </citation>
    <scope>NUCLEOTIDE SEQUENCE [LARGE SCALE GENOMIC DNA]</scope>
    <source>
        <strain evidence="9 10">ATCC BAA-384</strain>
    </source>
</reference>
<dbReference type="SUPFAM" id="SSF103473">
    <property type="entry name" value="MFS general substrate transporter"/>
    <property type="match status" value="1"/>
</dbReference>
<dbReference type="PROSITE" id="PS50850">
    <property type="entry name" value="MFS"/>
    <property type="match status" value="1"/>
</dbReference>
<feature type="transmembrane region" description="Helical" evidence="7">
    <location>
        <begin position="377"/>
        <end position="394"/>
    </location>
</feature>
<feature type="transmembrane region" description="Helical" evidence="7">
    <location>
        <begin position="221"/>
        <end position="242"/>
    </location>
</feature>
<dbReference type="PANTHER" id="PTHR43124:SF3">
    <property type="entry name" value="CHLORAMPHENICOL EFFLUX PUMP RV0191"/>
    <property type="match status" value="1"/>
</dbReference>
<evidence type="ECO:0000256" key="7">
    <source>
        <dbReference type="SAM" id="Phobius"/>
    </source>
</evidence>
<dbReference type="Proteomes" id="UP000315753">
    <property type="component" value="Unassembled WGS sequence"/>
</dbReference>
<evidence type="ECO:0000259" key="8">
    <source>
        <dbReference type="PROSITE" id="PS50850"/>
    </source>
</evidence>
<dbReference type="InterPro" id="IPR050189">
    <property type="entry name" value="MFS_Efflux_Transporters"/>
</dbReference>
<dbReference type="InterPro" id="IPR020846">
    <property type="entry name" value="MFS_dom"/>
</dbReference>
<keyword evidence="6 7" id="KW-0472">Membrane</keyword>
<evidence type="ECO:0000256" key="3">
    <source>
        <dbReference type="ARBA" id="ARBA00022475"/>
    </source>
</evidence>
<feature type="transmembrane region" description="Helical" evidence="7">
    <location>
        <begin position="442"/>
        <end position="464"/>
    </location>
</feature>
<accession>A0A540V1P5</accession>
<name>A0A540V1P5_9BACL</name>
<dbReference type="Gene3D" id="1.20.1250.20">
    <property type="entry name" value="MFS general substrate transporter like domains"/>
    <property type="match status" value="2"/>
</dbReference>
<feature type="domain" description="Major facilitator superfamily (MFS) profile" evidence="8">
    <location>
        <begin position="13"/>
        <end position="468"/>
    </location>
</feature>
<feature type="transmembrane region" description="Helical" evidence="7">
    <location>
        <begin position="179"/>
        <end position="201"/>
    </location>
</feature>
<comment type="subcellular location">
    <subcellularLocation>
        <location evidence="1">Cell membrane</location>
        <topology evidence="1">Multi-pass membrane protein</topology>
    </subcellularLocation>
</comment>